<sequence length="67" mass="7841">MWASALSMLMALVDHMFDSRMWLLFLQADLQLLTLPGSSIPKRYRITTDFKSEAAEESKKDWEKTEM</sequence>
<proteinExistence type="predicted"/>
<feature type="non-terminal residue" evidence="2">
    <location>
        <position position="67"/>
    </location>
</feature>
<dbReference type="Proteomes" id="UP000325313">
    <property type="component" value="Unassembled WGS sequence"/>
</dbReference>
<evidence type="ECO:0000256" key="1">
    <source>
        <dbReference type="SAM" id="SignalP"/>
    </source>
</evidence>
<keyword evidence="1" id="KW-0732">Signal</keyword>
<reference evidence="2 3" key="1">
    <citation type="submission" date="2019-05" db="EMBL/GenBank/DDBJ databases">
        <title>Emergence of the Ug99 lineage of the wheat stem rust pathogen through somatic hybridization.</title>
        <authorList>
            <person name="Li F."/>
            <person name="Upadhyaya N.M."/>
            <person name="Sperschneider J."/>
            <person name="Matny O."/>
            <person name="Nguyen-Phuc H."/>
            <person name="Mago R."/>
            <person name="Raley C."/>
            <person name="Miller M.E."/>
            <person name="Silverstein K.A.T."/>
            <person name="Henningsen E."/>
            <person name="Hirsch C.D."/>
            <person name="Visser B."/>
            <person name="Pretorius Z.A."/>
            <person name="Steffenson B.J."/>
            <person name="Schwessinger B."/>
            <person name="Dodds P.N."/>
            <person name="Figueroa M."/>
        </authorList>
    </citation>
    <scope>NUCLEOTIDE SEQUENCE [LARGE SCALE GENOMIC DNA]</scope>
    <source>
        <strain evidence="2 3">Ug99</strain>
    </source>
</reference>
<gene>
    <name evidence="2" type="ORF">PGTUg99_000192</name>
</gene>
<dbReference type="AlphaFoldDB" id="A0A5B0PBU5"/>
<evidence type="ECO:0000313" key="2">
    <source>
        <dbReference type="EMBL" id="KAA1099045.1"/>
    </source>
</evidence>
<comment type="caution">
    <text evidence="2">The sequence shown here is derived from an EMBL/GenBank/DDBJ whole genome shotgun (WGS) entry which is preliminary data.</text>
</comment>
<organism evidence="2 3">
    <name type="scientific">Puccinia graminis f. sp. tritici</name>
    <dbReference type="NCBI Taxonomy" id="56615"/>
    <lineage>
        <taxon>Eukaryota</taxon>
        <taxon>Fungi</taxon>
        <taxon>Dikarya</taxon>
        <taxon>Basidiomycota</taxon>
        <taxon>Pucciniomycotina</taxon>
        <taxon>Pucciniomycetes</taxon>
        <taxon>Pucciniales</taxon>
        <taxon>Pucciniaceae</taxon>
        <taxon>Puccinia</taxon>
    </lineage>
</organism>
<feature type="signal peptide" evidence="1">
    <location>
        <begin position="1"/>
        <end position="15"/>
    </location>
</feature>
<accession>A0A5B0PBU5</accession>
<name>A0A5B0PBU5_PUCGR</name>
<protein>
    <submittedName>
        <fullName evidence="2">Uncharacterized protein</fullName>
    </submittedName>
</protein>
<feature type="chain" id="PRO_5022926729" evidence="1">
    <location>
        <begin position="16"/>
        <end position="67"/>
    </location>
</feature>
<dbReference type="EMBL" id="VDEP01000343">
    <property type="protein sequence ID" value="KAA1099045.1"/>
    <property type="molecule type" value="Genomic_DNA"/>
</dbReference>
<evidence type="ECO:0000313" key="3">
    <source>
        <dbReference type="Proteomes" id="UP000325313"/>
    </source>
</evidence>